<dbReference type="Proteomes" id="UP000800235">
    <property type="component" value="Unassembled WGS sequence"/>
</dbReference>
<dbReference type="FunFam" id="3.50.50.60:FF:000341">
    <property type="entry name" value="Baeyer-Villiger monooxygenase"/>
    <property type="match status" value="1"/>
</dbReference>
<gene>
    <name evidence="8" type="ORF">EJ08DRAFT_684840</name>
</gene>
<keyword evidence="3" id="KW-0285">Flavoprotein</keyword>
<comment type="caution">
    <text evidence="8">The sequence shown here is derived from an EMBL/GenBank/DDBJ whole genome shotgun (WGS) entry which is preliminary data.</text>
</comment>
<comment type="cofactor">
    <cofactor evidence="1">
        <name>FAD</name>
        <dbReference type="ChEBI" id="CHEBI:57692"/>
    </cofactor>
</comment>
<evidence type="ECO:0000313" key="8">
    <source>
        <dbReference type="EMBL" id="KAF2436542.1"/>
    </source>
</evidence>
<keyword evidence="9" id="KW-1185">Reference proteome</keyword>
<name>A0A9P4P3G3_9PEZI</name>
<keyword evidence="6" id="KW-0560">Oxidoreductase</keyword>
<accession>A0A9P4P3G3</accession>
<evidence type="ECO:0000256" key="6">
    <source>
        <dbReference type="ARBA" id="ARBA00023002"/>
    </source>
</evidence>
<dbReference type="InterPro" id="IPR050775">
    <property type="entry name" value="FAD-binding_Monooxygenases"/>
</dbReference>
<comment type="similarity">
    <text evidence="2">Belongs to the FAD-binding monooxygenase family.</text>
</comment>
<evidence type="ECO:0000256" key="3">
    <source>
        <dbReference type="ARBA" id="ARBA00022630"/>
    </source>
</evidence>
<protein>
    <submittedName>
        <fullName evidence="8">Monooxygenase</fullName>
    </submittedName>
</protein>
<dbReference type="InterPro" id="IPR036188">
    <property type="entry name" value="FAD/NAD-bd_sf"/>
</dbReference>
<sequence length="604" mass="67002">MAAKAREQLGFDPDAIEEKYRIEKDKRMRKDGDRQYQAIEGAFEHLKLDAFAGKSFTRAPIITNVGAVIVGGGYGGILCAVRLVQKGFTDFVIVEKGGDIGGTWYWNQYPGARCDVESYIYMPLLEELGFMPSEKYARGSEIKKHFAVIAEKYGLKDKTIFQTEVTEMVWDNKGGRWDVSTDRNDHIKSKYTITAAGILHVPKLPGIPGITAFKGHAFHTTRWDYDYTGGREGEVLSGLKDKRVAIIGTGATSIQVVPCVAQYAKHLYTFQRTPAAVNVRDNRPTDPNFASSLKPGWQQHRMDNFNAILAGLPVEEDLVNDGWTANNSFALLGSGDEEMNIEEKMRLADMQKMQRVRARVDEIVKDKSTAEALKPWYGSICKRPCFHDEYLDAFNRPNCTLVDTNGKGLERITEKGVVANGKEYEVDLIIYSTGFVSPANAWNHTGMSTKGRDGQLLSGLWKQNGVVSLFGSQTRGFPNYFNVGVLQAGVSGNFVYTLDVHSKQIAYVIVECEKRGVKSIEPEPQAQQAWVEGIVEGSKAMRSYFINCTPSYFNNEGHLSDDSSSSAIYAGGATAWAKLLEDWRAQGDMKGLELTNGSSISAKL</sequence>
<dbReference type="GO" id="GO:0004497">
    <property type="term" value="F:monooxygenase activity"/>
    <property type="evidence" value="ECO:0007669"/>
    <property type="project" value="UniProtKB-KW"/>
</dbReference>
<dbReference type="PANTHER" id="PTHR43098:SF4">
    <property type="entry name" value="BLR3857 PROTEIN"/>
    <property type="match status" value="1"/>
</dbReference>
<proteinExistence type="inferred from homology"/>
<dbReference type="AlphaFoldDB" id="A0A9P4P3G3"/>
<dbReference type="EMBL" id="MU007010">
    <property type="protein sequence ID" value="KAF2436542.1"/>
    <property type="molecule type" value="Genomic_DNA"/>
</dbReference>
<keyword evidence="5" id="KW-0521">NADP</keyword>
<evidence type="ECO:0000256" key="4">
    <source>
        <dbReference type="ARBA" id="ARBA00022827"/>
    </source>
</evidence>
<evidence type="ECO:0000256" key="2">
    <source>
        <dbReference type="ARBA" id="ARBA00010139"/>
    </source>
</evidence>
<dbReference type="Pfam" id="PF13738">
    <property type="entry name" value="Pyr_redox_3"/>
    <property type="match status" value="1"/>
</dbReference>
<evidence type="ECO:0000256" key="5">
    <source>
        <dbReference type="ARBA" id="ARBA00022857"/>
    </source>
</evidence>
<keyword evidence="4" id="KW-0274">FAD</keyword>
<evidence type="ECO:0000256" key="1">
    <source>
        <dbReference type="ARBA" id="ARBA00001974"/>
    </source>
</evidence>
<evidence type="ECO:0000313" key="9">
    <source>
        <dbReference type="Proteomes" id="UP000800235"/>
    </source>
</evidence>
<keyword evidence="7 8" id="KW-0503">Monooxygenase</keyword>
<dbReference type="PANTHER" id="PTHR43098">
    <property type="entry name" value="L-ORNITHINE N(5)-MONOOXYGENASE-RELATED"/>
    <property type="match status" value="1"/>
</dbReference>
<dbReference type="Gene3D" id="3.50.50.60">
    <property type="entry name" value="FAD/NAD(P)-binding domain"/>
    <property type="match status" value="2"/>
</dbReference>
<organism evidence="8 9">
    <name type="scientific">Tothia fuscella</name>
    <dbReference type="NCBI Taxonomy" id="1048955"/>
    <lineage>
        <taxon>Eukaryota</taxon>
        <taxon>Fungi</taxon>
        <taxon>Dikarya</taxon>
        <taxon>Ascomycota</taxon>
        <taxon>Pezizomycotina</taxon>
        <taxon>Dothideomycetes</taxon>
        <taxon>Pleosporomycetidae</taxon>
        <taxon>Venturiales</taxon>
        <taxon>Cylindrosympodiaceae</taxon>
        <taxon>Tothia</taxon>
    </lineage>
</organism>
<reference evidence="8" key="1">
    <citation type="journal article" date="2020" name="Stud. Mycol.">
        <title>101 Dothideomycetes genomes: a test case for predicting lifestyles and emergence of pathogens.</title>
        <authorList>
            <person name="Haridas S."/>
            <person name="Albert R."/>
            <person name="Binder M."/>
            <person name="Bloem J."/>
            <person name="Labutti K."/>
            <person name="Salamov A."/>
            <person name="Andreopoulos B."/>
            <person name="Baker S."/>
            <person name="Barry K."/>
            <person name="Bills G."/>
            <person name="Bluhm B."/>
            <person name="Cannon C."/>
            <person name="Castanera R."/>
            <person name="Culley D."/>
            <person name="Daum C."/>
            <person name="Ezra D."/>
            <person name="Gonzalez J."/>
            <person name="Henrissat B."/>
            <person name="Kuo A."/>
            <person name="Liang C."/>
            <person name="Lipzen A."/>
            <person name="Lutzoni F."/>
            <person name="Magnuson J."/>
            <person name="Mondo S."/>
            <person name="Nolan M."/>
            <person name="Ohm R."/>
            <person name="Pangilinan J."/>
            <person name="Park H.-J."/>
            <person name="Ramirez L."/>
            <person name="Alfaro M."/>
            <person name="Sun H."/>
            <person name="Tritt A."/>
            <person name="Yoshinaga Y."/>
            <person name="Zwiers L.-H."/>
            <person name="Turgeon B."/>
            <person name="Goodwin S."/>
            <person name="Spatafora J."/>
            <person name="Crous P."/>
            <person name="Grigoriev I."/>
        </authorList>
    </citation>
    <scope>NUCLEOTIDE SEQUENCE</scope>
    <source>
        <strain evidence="8">CBS 130266</strain>
    </source>
</reference>
<dbReference type="SUPFAM" id="SSF51905">
    <property type="entry name" value="FAD/NAD(P)-binding domain"/>
    <property type="match status" value="1"/>
</dbReference>
<dbReference type="OrthoDB" id="66881at2759"/>
<evidence type="ECO:0000256" key="7">
    <source>
        <dbReference type="ARBA" id="ARBA00023033"/>
    </source>
</evidence>